<evidence type="ECO:0000313" key="4">
    <source>
        <dbReference type="Proteomes" id="UP000091956"/>
    </source>
</evidence>
<feature type="transmembrane region" description="Helical" evidence="2">
    <location>
        <begin position="344"/>
        <end position="364"/>
    </location>
</feature>
<dbReference type="STRING" id="342668.A0A2P2SW30"/>
<keyword evidence="2" id="KW-0472">Membrane</keyword>
<keyword evidence="4" id="KW-1185">Reference proteome</keyword>
<dbReference type="EMBL" id="KV460207">
    <property type="protein sequence ID" value="OBU01034.2"/>
    <property type="molecule type" value="Genomic_DNA"/>
</dbReference>
<evidence type="ECO:0000256" key="1">
    <source>
        <dbReference type="SAM" id="MobiDB-lite"/>
    </source>
</evidence>
<evidence type="ECO:0000313" key="3">
    <source>
        <dbReference type="EMBL" id="OBU01034.2"/>
    </source>
</evidence>
<feature type="transmembrane region" description="Helical" evidence="2">
    <location>
        <begin position="142"/>
        <end position="175"/>
    </location>
</feature>
<proteinExistence type="predicted"/>
<feature type="transmembrane region" description="Helical" evidence="2">
    <location>
        <begin position="112"/>
        <end position="130"/>
    </location>
</feature>
<evidence type="ECO:0000256" key="2">
    <source>
        <dbReference type="SAM" id="Phobius"/>
    </source>
</evidence>
<feature type="transmembrane region" description="Helical" evidence="2">
    <location>
        <begin position="376"/>
        <end position="398"/>
    </location>
</feature>
<feature type="transmembrane region" description="Helical" evidence="2">
    <location>
        <begin position="279"/>
        <end position="300"/>
    </location>
</feature>
<feature type="transmembrane region" description="Helical" evidence="2">
    <location>
        <begin position="35"/>
        <end position="53"/>
    </location>
</feature>
<dbReference type="RefSeq" id="XP_018134766.2">
    <property type="nucleotide sequence ID" value="XM_018270219.2"/>
</dbReference>
<keyword evidence="2" id="KW-1133">Transmembrane helix</keyword>
<feature type="transmembrane region" description="Helical" evidence="2">
    <location>
        <begin position="195"/>
        <end position="217"/>
    </location>
</feature>
<reference evidence="4" key="2">
    <citation type="journal article" date="2018" name="Nat. Commun.">
        <title>Extreme sensitivity to ultraviolet light in the fungal pathogen causing white-nose syndrome of bats.</title>
        <authorList>
            <person name="Palmer J.M."/>
            <person name="Drees K.P."/>
            <person name="Foster J.T."/>
            <person name="Lindner D.L."/>
        </authorList>
    </citation>
    <scope>NUCLEOTIDE SEQUENCE [LARGE SCALE GENOMIC DNA]</scope>
    <source>
        <strain evidence="4">UAMH 10579</strain>
    </source>
</reference>
<reference evidence="3 4" key="1">
    <citation type="submission" date="2016-03" db="EMBL/GenBank/DDBJ databases">
        <title>Comparative genomics of Pseudogymnoascus destructans, the fungus causing white-nose syndrome of bats.</title>
        <authorList>
            <person name="Palmer J.M."/>
            <person name="Drees K.P."/>
            <person name="Foster J.T."/>
            <person name="Lindner D.L."/>
        </authorList>
    </citation>
    <scope>NUCLEOTIDE SEQUENCE [LARGE SCALE GENOMIC DNA]</scope>
    <source>
        <strain evidence="3 4">UAMH 10579</strain>
    </source>
</reference>
<feature type="region of interest" description="Disordered" evidence="1">
    <location>
        <begin position="1"/>
        <end position="28"/>
    </location>
</feature>
<dbReference type="AlphaFoldDB" id="A0A2P2SW30"/>
<name>A0A2P2SW30_9PEZI</name>
<sequence length="416" mass="46229">MSIMTDAATPRKRAKSVTFATPPPSRENTAFRSRTALVLGALTLSGAYVHFYQSAGNGLFDTLGELVKGETFPGSNGEFKRVFTGIKPLDTYLTTFTPFFGILTHKGDDSSYLFWLWMIGQFGVQWILFVMESLREGNKGSIASYIGLVGFMFQNFGLATVIPAFLLISTLTSTISRASSPTGLMNLIKVHGIDLNILPFSFFLAYFAPTVCMMLPYPAINSHSSWQGWIATWQFFPLYTVTFQWLLASFFKAVDQGKGFKIKSDEGKMVAYFWHARPLYIGAIFICAVFHVNVLAICLLPEWLVEIFPIAGTYRNVSFASVFLPPVPLPPFESVSVVRSLHTFLIWDMAVSGAAALVWAALQTRNVSSKTFSAKWVLRMIGFTIITGPSGAFVMAMWERDSAVVELLIEQAMKDK</sequence>
<keyword evidence="2" id="KW-0812">Transmembrane</keyword>
<accession>A0A2P2SW30</accession>
<dbReference type="GeneID" id="28834077"/>
<gene>
    <name evidence="3" type="ORF">VE01_00691</name>
</gene>
<organism evidence="3 4">
    <name type="scientific">Pseudogymnoascus verrucosus</name>
    <dbReference type="NCBI Taxonomy" id="342668"/>
    <lineage>
        <taxon>Eukaryota</taxon>
        <taxon>Fungi</taxon>
        <taxon>Dikarya</taxon>
        <taxon>Ascomycota</taxon>
        <taxon>Pezizomycotina</taxon>
        <taxon>Leotiomycetes</taxon>
        <taxon>Thelebolales</taxon>
        <taxon>Thelebolaceae</taxon>
        <taxon>Pseudogymnoascus</taxon>
    </lineage>
</organism>
<protein>
    <submittedName>
        <fullName evidence="3">Uncharacterized protein</fullName>
    </submittedName>
</protein>
<feature type="transmembrane region" description="Helical" evidence="2">
    <location>
        <begin position="229"/>
        <end position="251"/>
    </location>
</feature>
<dbReference type="Proteomes" id="UP000091956">
    <property type="component" value="Unassembled WGS sequence"/>
</dbReference>